<reference evidence="2 3" key="1">
    <citation type="journal article" date="2014" name="Agronomy (Basel)">
        <title>A Draft Genome Sequence for Ensete ventricosum, the Drought-Tolerant Tree Against Hunger.</title>
        <authorList>
            <person name="Harrison J."/>
            <person name="Moore K.A."/>
            <person name="Paszkiewicz K."/>
            <person name="Jones T."/>
            <person name="Grant M."/>
            <person name="Ambacheew D."/>
            <person name="Muzemil S."/>
            <person name="Studholme D.J."/>
        </authorList>
    </citation>
    <scope>NUCLEOTIDE SEQUENCE [LARGE SCALE GENOMIC DNA]</scope>
</reference>
<gene>
    <name evidence="2" type="ORF">B296_00042287</name>
</gene>
<comment type="caution">
    <text evidence="2">The sequence shown here is derived from an EMBL/GenBank/DDBJ whole genome shotgun (WGS) entry which is preliminary data.</text>
</comment>
<accession>A0A426X609</accession>
<protein>
    <submittedName>
        <fullName evidence="2">Uncharacterized protein</fullName>
    </submittedName>
</protein>
<evidence type="ECO:0000313" key="3">
    <source>
        <dbReference type="Proteomes" id="UP000287651"/>
    </source>
</evidence>
<proteinExistence type="predicted"/>
<dbReference type="EMBL" id="AMZH03025846">
    <property type="protein sequence ID" value="RRT34926.1"/>
    <property type="molecule type" value="Genomic_DNA"/>
</dbReference>
<evidence type="ECO:0000256" key="1">
    <source>
        <dbReference type="SAM" id="MobiDB-lite"/>
    </source>
</evidence>
<sequence length="69" mass="7712">MMLKVFPDDDLGSTAHDRKKEQEKDIHMTPTAMMPSISMLALPKRDNVFVLRADISRVGIGITLMQDGP</sequence>
<dbReference type="Proteomes" id="UP000287651">
    <property type="component" value="Unassembled WGS sequence"/>
</dbReference>
<evidence type="ECO:0000313" key="2">
    <source>
        <dbReference type="EMBL" id="RRT34926.1"/>
    </source>
</evidence>
<dbReference type="AlphaFoldDB" id="A0A426X609"/>
<feature type="compositionally biased region" description="Basic and acidic residues" evidence="1">
    <location>
        <begin position="15"/>
        <end position="24"/>
    </location>
</feature>
<organism evidence="2 3">
    <name type="scientific">Ensete ventricosum</name>
    <name type="common">Abyssinian banana</name>
    <name type="synonym">Musa ensete</name>
    <dbReference type="NCBI Taxonomy" id="4639"/>
    <lineage>
        <taxon>Eukaryota</taxon>
        <taxon>Viridiplantae</taxon>
        <taxon>Streptophyta</taxon>
        <taxon>Embryophyta</taxon>
        <taxon>Tracheophyta</taxon>
        <taxon>Spermatophyta</taxon>
        <taxon>Magnoliopsida</taxon>
        <taxon>Liliopsida</taxon>
        <taxon>Zingiberales</taxon>
        <taxon>Musaceae</taxon>
        <taxon>Ensete</taxon>
    </lineage>
</organism>
<feature type="region of interest" description="Disordered" evidence="1">
    <location>
        <begin position="1"/>
        <end position="24"/>
    </location>
</feature>
<name>A0A426X609_ENSVE</name>